<evidence type="ECO:0000313" key="4">
    <source>
        <dbReference type="EMBL" id="MEC0243424.1"/>
    </source>
</evidence>
<dbReference type="RefSeq" id="WP_326091118.1">
    <property type="nucleotide sequence ID" value="NZ_JARLKZ010000023.1"/>
</dbReference>
<dbReference type="Pfam" id="PF13791">
    <property type="entry name" value="Sigma_reg_C"/>
    <property type="match status" value="1"/>
</dbReference>
<feature type="transmembrane region" description="Helical" evidence="1">
    <location>
        <begin position="35"/>
        <end position="56"/>
    </location>
</feature>
<keyword evidence="1" id="KW-0472">Membrane</keyword>
<dbReference type="InterPro" id="IPR029101">
    <property type="entry name" value="Sigma_reg_N"/>
</dbReference>
<evidence type="ECO:0000313" key="5">
    <source>
        <dbReference type="Proteomes" id="UP001344632"/>
    </source>
</evidence>
<evidence type="ECO:0000259" key="2">
    <source>
        <dbReference type="Pfam" id="PF13791"/>
    </source>
</evidence>
<keyword evidence="1" id="KW-1133">Transmembrane helix</keyword>
<reference evidence="4 5" key="1">
    <citation type="submission" date="2023-03" db="EMBL/GenBank/DDBJ databases">
        <title>Bacillus Genome Sequencing.</title>
        <authorList>
            <person name="Dunlap C."/>
        </authorList>
    </citation>
    <scope>NUCLEOTIDE SEQUENCE [LARGE SCALE GENOMIC DNA]</scope>
    <source>
        <strain evidence="4 5">BD-525</strain>
    </source>
</reference>
<accession>A0ABU6GUK0</accession>
<gene>
    <name evidence="4" type="ORF">P4H66_26770</name>
</gene>
<evidence type="ECO:0000259" key="3">
    <source>
        <dbReference type="Pfam" id="PF13800"/>
    </source>
</evidence>
<feature type="domain" description="Sigma factor regulator C-terminal" evidence="2">
    <location>
        <begin position="183"/>
        <end position="332"/>
    </location>
</feature>
<protein>
    <submittedName>
        <fullName evidence="4">Anti sigma factor C-terminal domain-containing protein</fullName>
    </submittedName>
</protein>
<feature type="domain" description="Sigma factor regulator N-terminal" evidence="3">
    <location>
        <begin position="25"/>
        <end position="109"/>
    </location>
</feature>
<organism evidence="4 5">
    <name type="scientific">Paenibacillus dokdonensis</name>
    <dbReference type="NCBI Taxonomy" id="2567944"/>
    <lineage>
        <taxon>Bacteria</taxon>
        <taxon>Bacillati</taxon>
        <taxon>Bacillota</taxon>
        <taxon>Bacilli</taxon>
        <taxon>Bacillales</taxon>
        <taxon>Paenibacillaceae</taxon>
        <taxon>Paenibacillus</taxon>
    </lineage>
</organism>
<sequence length="338" mass="38670">MNHDFSDELGELGKLGESEEKNFHKLLKKTKRKTMLRNVIISVICTVLVMLGLLIANRALLSHSLNTAYNDMYHYKLISDPNVNLGNIQSVDGIWNGTAEFQTYKIIEGIPLPWSEKNIQYNVLNHFSLYNGGYSPLSVTDPKMVEQGMNFARSYNMQNGQRELLFYHPAVHYTKMLKEVSELGQIDPEKRVELAISFDRSYTSEEIRAMLPEGIHARWFWVDTYSADYVKYLGNVPYLPISCSNVFGYSAYADQEDKFENNEEKFIEFIHAGLKLKGNYDFEYHQIFDKLRDGKAEPTKEDVQNIGVVVTGSPESLQALQAKSYVRAAVLGAIVEKY</sequence>
<dbReference type="EMBL" id="JARLKZ010000023">
    <property type="protein sequence ID" value="MEC0243424.1"/>
    <property type="molecule type" value="Genomic_DNA"/>
</dbReference>
<proteinExistence type="predicted"/>
<name>A0ABU6GUK0_9BACL</name>
<dbReference type="Pfam" id="PF13800">
    <property type="entry name" value="Sigma_reg_N"/>
    <property type="match status" value="1"/>
</dbReference>
<evidence type="ECO:0000256" key="1">
    <source>
        <dbReference type="SAM" id="Phobius"/>
    </source>
</evidence>
<comment type="caution">
    <text evidence="4">The sequence shown here is derived from an EMBL/GenBank/DDBJ whole genome shotgun (WGS) entry which is preliminary data.</text>
</comment>
<dbReference type="Proteomes" id="UP001344632">
    <property type="component" value="Unassembled WGS sequence"/>
</dbReference>
<keyword evidence="1" id="KW-0812">Transmembrane</keyword>
<keyword evidence="5" id="KW-1185">Reference proteome</keyword>
<dbReference type="InterPro" id="IPR025672">
    <property type="entry name" value="Sigma_reg_C_dom"/>
</dbReference>